<reference evidence="3" key="1">
    <citation type="journal article" date="2020" name="Stud. Mycol.">
        <title>101 Dothideomycetes genomes: a test case for predicting lifestyles and emergence of pathogens.</title>
        <authorList>
            <person name="Haridas S."/>
            <person name="Albert R."/>
            <person name="Binder M."/>
            <person name="Bloem J."/>
            <person name="Labutti K."/>
            <person name="Salamov A."/>
            <person name="Andreopoulos B."/>
            <person name="Baker S."/>
            <person name="Barry K."/>
            <person name="Bills G."/>
            <person name="Bluhm B."/>
            <person name="Cannon C."/>
            <person name="Castanera R."/>
            <person name="Culley D."/>
            <person name="Daum C."/>
            <person name="Ezra D."/>
            <person name="Gonzalez J."/>
            <person name="Henrissat B."/>
            <person name="Kuo A."/>
            <person name="Liang C."/>
            <person name="Lipzen A."/>
            <person name="Lutzoni F."/>
            <person name="Magnuson J."/>
            <person name="Mondo S."/>
            <person name="Nolan M."/>
            <person name="Ohm R."/>
            <person name="Pangilinan J."/>
            <person name="Park H.-J."/>
            <person name="Ramirez L."/>
            <person name="Alfaro M."/>
            <person name="Sun H."/>
            <person name="Tritt A."/>
            <person name="Yoshinaga Y."/>
            <person name="Zwiers L.-H."/>
            <person name="Turgeon B."/>
            <person name="Goodwin S."/>
            <person name="Spatafora J."/>
            <person name="Crous P."/>
            <person name="Grigoriev I."/>
        </authorList>
    </citation>
    <scope>NUCLEOTIDE SEQUENCE</scope>
    <source>
        <strain evidence="3">CBS 627.86</strain>
    </source>
</reference>
<evidence type="ECO:0000313" key="4">
    <source>
        <dbReference type="Proteomes" id="UP000799770"/>
    </source>
</evidence>
<evidence type="ECO:0000256" key="1">
    <source>
        <dbReference type="SAM" id="Coils"/>
    </source>
</evidence>
<organism evidence="3 4">
    <name type="scientific">Lophiotrema nucula</name>
    <dbReference type="NCBI Taxonomy" id="690887"/>
    <lineage>
        <taxon>Eukaryota</taxon>
        <taxon>Fungi</taxon>
        <taxon>Dikarya</taxon>
        <taxon>Ascomycota</taxon>
        <taxon>Pezizomycotina</taxon>
        <taxon>Dothideomycetes</taxon>
        <taxon>Pleosporomycetidae</taxon>
        <taxon>Pleosporales</taxon>
        <taxon>Lophiotremataceae</taxon>
        <taxon>Lophiotrema</taxon>
    </lineage>
</organism>
<feature type="compositionally biased region" description="Basic and acidic residues" evidence="2">
    <location>
        <begin position="128"/>
        <end position="150"/>
    </location>
</feature>
<dbReference type="AlphaFoldDB" id="A0A6A5YGZ5"/>
<proteinExistence type="predicted"/>
<feature type="compositionally biased region" description="Low complexity" evidence="2">
    <location>
        <begin position="266"/>
        <end position="276"/>
    </location>
</feature>
<feature type="region of interest" description="Disordered" evidence="2">
    <location>
        <begin position="230"/>
        <end position="297"/>
    </location>
</feature>
<name>A0A6A5YGZ5_9PLEO</name>
<sequence>MVCLEQHAGPCSTQCKTCGQSHGGTACPMFYCSFGWWLRFTDHPPPRNVHIRPIWSEANILSKRGVDVILRLRSSTDTITPDFNNRLVRDYYQDGRPERLYKRKKFEMHRDLQRLSNAPNGTSNVVVKVEHESKSGLPETRSKGRQDRESSPANLRSRAAEDSRQTTNKHPAETHGAISAHHPPGNTIIEMAALSEEDLRAQDPDLFIARDSSGAIIAVRFKGEWMKPVPADKLGTRPYTEQNGIGAHPRGPSDDSVDDLSRHLSRLSSPSAAAPDQRLSALGPNLPSLQDSRPPSFHSRMVASSTFGLPSCLDPIASLGRPHLRAFTSSGLGVSQSLPRVNIPMGPPSSTFAQPTSSLVPHTSSTVGNDFYEEIFADMEREAMQKDQTINELKRETRTLRMEIANARATIQAYEEMYKDKGTNKRPCVNGA</sequence>
<feature type="compositionally biased region" description="Polar residues" evidence="2">
    <location>
        <begin position="114"/>
        <end position="125"/>
    </location>
</feature>
<dbReference type="EMBL" id="ML977361">
    <property type="protein sequence ID" value="KAF2106519.1"/>
    <property type="molecule type" value="Genomic_DNA"/>
</dbReference>
<accession>A0A6A5YGZ5</accession>
<keyword evidence="1" id="KW-0175">Coiled coil</keyword>
<dbReference type="Proteomes" id="UP000799770">
    <property type="component" value="Unassembled WGS sequence"/>
</dbReference>
<evidence type="ECO:0000256" key="2">
    <source>
        <dbReference type="SAM" id="MobiDB-lite"/>
    </source>
</evidence>
<keyword evidence="4" id="KW-1185">Reference proteome</keyword>
<feature type="coiled-coil region" evidence="1">
    <location>
        <begin position="376"/>
        <end position="417"/>
    </location>
</feature>
<dbReference type="OrthoDB" id="3795464at2759"/>
<evidence type="ECO:0000313" key="3">
    <source>
        <dbReference type="EMBL" id="KAF2106519.1"/>
    </source>
</evidence>
<protein>
    <submittedName>
        <fullName evidence="3">Uncharacterized protein</fullName>
    </submittedName>
</protein>
<feature type="region of interest" description="Disordered" evidence="2">
    <location>
        <begin position="111"/>
        <end position="184"/>
    </location>
</feature>
<gene>
    <name evidence="3" type="ORF">BDV96DRAFT_590759</name>
</gene>